<comment type="similarity">
    <text evidence="1 2">Belongs to the enoyl-CoA hydratase/isomerase family.</text>
</comment>
<dbReference type="PROSITE" id="PS00166">
    <property type="entry name" value="ENOYL_COA_HYDRATASE"/>
    <property type="match status" value="1"/>
</dbReference>
<dbReference type="Gene3D" id="3.90.226.10">
    <property type="entry name" value="2-enoyl-CoA Hydratase, Chain A, domain 1"/>
    <property type="match status" value="1"/>
</dbReference>
<evidence type="ECO:0000313" key="5">
    <source>
        <dbReference type="Proteomes" id="UP001148313"/>
    </source>
</evidence>
<evidence type="ECO:0000256" key="3">
    <source>
        <dbReference type="SAM" id="MobiDB-lite"/>
    </source>
</evidence>
<dbReference type="SUPFAM" id="SSF52096">
    <property type="entry name" value="ClpP/crotonase"/>
    <property type="match status" value="1"/>
</dbReference>
<name>A0ABT4VRU5_9HYPH</name>
<reference evidence="4" key="1">
    <citation type="submission" date="2022-11" db="EMBL/GenBank/DDBJ databases">
        <title>Hoeflea poritis sp. nov., isolated from scleractinian coral Porites lutea.</title>
        <authorList>
            <person name="Zhang G."/>
            <person name="Wei Q."/>
            <person name="Cai L."/>
        </authorList>
    </citation>
    <scope>NUCLEOTIDE SEQUENCE</scope>
    <source>
        <strain evidence="4">E7-10</strain>
    </source>
</reference>
<keyword evidence="5" id="KW-1185">Reference proteome</keyword>
<evidence type="ECO:0000313" key="4">
    <source>
        <dbReference type="EMBL" id="MDA4847426.1"/>
    </source>
</evidence>
<protein>
    <submittedName>
        <fullName evidence="4">Crotonase/enoyl-CoA hydratase family protein</fullName>
    </submittedName>
</protein>
<accession>A0ABT4VRU5</accession>
<dbReference type="Pfam" id="PF00378">
    <property type="entry name" value="ECH_1"/>
    <property type="match status" value="1"/>
</dbReference>
<dbReference type="InterPro" id="IPR029045">
    <property type="entry name" value="ClpP/crotonase-like_dom_sf"/>
</dbReference>
<dbReference type="InterPro" id="IPR018376">
    <property type="entry name" value="Enoyl-CoA_hyd/isom_CS"/>
</dbReference>
<comment type="caution">
    <text evidence="4">The sequence shown here is derived from an EMBL/GenBank/DDBJ whole genome shotgun (WGS) entry which is preliminary data.</text>
</comment>
<proteinExistence type="inferred from homology"/>
<dbReference type="EMBL" id="JAPJZH010000012">
    <property type="protein sequence ID" value="MDA4847426.1"/>
    <property type="molecule type" value="Genomic_DNA"/>
</dbReference>
<dbReference type="CDD" id="cd06558">
    <property type="entry name" value="crotonase-like"/>
    <property type="match status" value="1"/>
</dbReference>
<organism evidence="4 5">
    <name type="scientific">Hoeflea poritis</name>
    <dbReference type="NCBI Taxonomy" id="2993659"/>
    <lineage>
        <taxon>Bacteria</taxon>
        <taxon>Pseudomonadati</taxon>
        <taxon>Pseudomonadota</taxon>
        <taxon>Alphaproteobacteria</taxon>
        <taxon>Hyphomicrobiales</taxon>
        <taxon>Rhizobiaceae</taxon>
        <taxon>Hoeflea</taxon>
    </lineage>
</organism>
<feature type="region of interest" description="Disordered" evidence="3">
    <location>
        <begin position="274"/>
        <end position="294"/>
    </location>
</feature>
<sequence>MPDTVKYAKNGAIATITLNRPEKYNTIRPELLEELDAALREANTDNAVKVIILEGAGDSFCGGFDFSDGLQHYDEIVEEDYDPGLDVNLVVNQYKTYLNQFMGLWRGLKPVIAKIHGYCVGGGSEMALCADLVVASDDARIGTPYSRVWGCHLSGMWVYRLGLAKAKYYALTGDWISGKEAAEIELINFSCPLEELDDRVRKLAEKLAHIPLTQLISMKLIVNQAYDNMGLQSTQTLGPILDGIMRNTPEGRDFVRVAKAEGVKRAVTMRDRPFGDYSQAPVEEQPRRRSTLPV</sequence>
<dbReference type="NCBIfam" id="NF009125">
    <property type="entry name" value="PRK12478.1"/>
    <property type="match status" value="1"/>
</dbReference>
<evidence type="ECO:0000256" key="2">
    <source>
        <dbReference type="RuleBase" id="RU003707"/>
    </source>
</evidence>
<dbReference type="PANTHER" id="PTHR43802">
    <property type="entry name" value="ENOYL-COA HYDRATASE"/>
    <property type="match status" value="1"/>
</dbReference>
<gene>
    <name evidence="4" type="ORF">OOZ53_18840</name>
</gene>
<dbReference type="NCBIfam" id="NF006128">
    <property type="entry name" value="PRK08272.1"/>
    <property type="match status" value="1"/>
</dbReference>
<dbReference type="RefSeq" id="WP_271091247.1">
    <property type="nucleotide sequence ID" value="NZ_JAPJZH010000012.1"/>
</dbReference>
<dbReference type="InterPro" id="IPR001753">
    <property type="entry name" value="Enoyl-CoA_hydra/iso"/>
</dbReference>
<evidence type="ECO:0000256" key="1">
    <source>
        <dbReference type="ARBA" id="ARBA00005254"/>
    </source>
</evidence>
<dbReference type="Proteomes" id="UP001148313">
    <property type="component" value="Unassembled WGS sequence"/>
</dbReference>
<dbReference type="PANTHER" id="PTHR43802:SF1">
    <property type="entry name" value="IP11341P-RELATED"/>
    <property type="match status" value="1"/>
</dbReference>